<dbReference type="RefSeq" id="WP_188759589.1">
    <property type="nucleotide sequence ID" value="NZ_BMJB01000001.1"/>
</dbReference>
<accession>A0A916RVH9</accession>
<dbReference type="Proteomes" id="UP000648801">
    <property type="component" value="Unassembled WGS sequence"/>
</dbReference>
<feature type="domain" description="Cytochrome c-552/4" evidence="4">
    <location>
        <begin position="175"/>
        <end position="217"/>
    </location>
</feature>
<feature type="repeat" description="TPR" evidence="2">
    <location>
        <begin position="481"/>
        <end position="514"/>
    </location>
</feature>
<reference evidence="5" key="1">
    <citation type="journal article" date="2014" name="Int. J. Syst. Evol. Microbiol.">
        <title>Complete genome sequence of Corynebacterium casei LMG S-19264T (=DSM 44701T), isolated from a smear-ripened cheese.</title>
        <authorList>
            <consortium name="US DOE Joint Genome Institute (JGI-PGF)"/>
            <person name="Walter F."/>
            <person name="Albersmeier A."/>
            <person name="Kalinowski J."/>
            <person name="Ruckert C."/>
        </authorList>
    </citation>
    <scope>NUCLEOTIDE SEQUENCE</scope>
    <source>
        <strain evidence="5">CGMCC 1.15447</strain>
    </source>
</reference>
<dbReference type="PROSITE" id="PS50005">
    <property type="entry name" value="TPR"/>
    <property type="match status" value="1"/>
</dbReference>
<dbReference type="InterPro" id="IPR036280">
    <property type="entry name" value="Multihaem_cyt_sf"/>
</dbReference>
<organism evidence="5 6">
    <name type="scientific">Edaphobacter acidisoli</name>
    <dbReference type="NCBI Taxonomy" id="2040573"/>
    <lineage>
        <taxon>Bacteria</taxon>
        <taxon>Pseudomonadati</taxon>
        <taxon>Acidobacteriota</taxon>
        <taxon>Terriglobia</taxon>
        <taxon>Terriglobales</taxon>
        <taxon>Acidobacteriaceae</taxon>
        <taxon>Edaphobacter</taxon>
    </lineage>
</organism>
<dbReference type="InterPro" id="IPR019734">
    <property type="entry name" value="TPR_rpt"/>
</dbReference>
<dbReference type="Pfam" id="PF14559">
    <property type="entry name" value="TPR_19"/>
    <property type="match status" value="1"/>
</dbReference>
<dbReference type="Gene3D" id="1.10.1130.10">
    <property type="entry name" value="Flavocytochrome C3, Chain A"/>
    <property type="match status" value="1"/>
</dbReference>
<evidence type="ECO:0000259" key="4">
    <source>
        <dbReference type="Pfam" id="PF13435"/>
    </source>
</evidence>
<dbReference type="InterPro" id="IPR010177">
    <property type="entry name" value="Paired_CXXCH_1"/>
</dbReference>
<dbReference type="PANTHER" id="PTHR35038">
    <property type="entry name" value="DISSIMILATORY SULFITE REDUCTASE SIRA"/>
    <property type="match status" value="1"/>
</dbReference>
<evidence type="ECO:0000256" key="1">
    <source>
        <dbReference type="ARBA" id="ARBA00022729"/>
    </source>
</evidence>
<keyword evidence="1" id="KW-0732">Signal</keyword>
<reference evidence="5" key="2">
    <citation type="submission" date="2020-09" db="EMBL/GenBank/DDBJ databases">
        <authorList>
            <person name="Sun Q."/>
            <person name="Zhou Y."/>
        </authorList>
    </citation>
    <scope>NUCLEOTIDE SEQUENCE</scope>
    <source>
        <strain evidence="5">CGMCC 1.15447</strain>
    </source>
</reference>
<evidence type="ECO:0000256" key="2">
    <source>
        <dbReference type="PROSITE-ProRule" id="PRU00339"/>
    </source>
</evidence>
<dbReference type="InterPro" id="IPR011990">
    <property type="entry name" value="TPR-like_helical_dom_sf"/>
</dbReference>
<comment type="caution">
    <text evidence="5">The sequence shown here is derived from an EMBL/GenBank/DDBJ whole genome shotgun (WGS) entry which is preliminary data.</text>
</comment>
<protein>
    <recommendedName>
        <fullName evidence="7">Tetratricopeptide repeat protein</fullName>
    </recommendedName>
</protein>
<dbReference type="EMBL" id="BMJB01000001">
    <property type="protein sequence ID" value="GGA72611.1"/>
    <property type="molecule type" value="Genomic_DNA"/>
</dbReference>
<name>A0A916RVH9_9BACT</name>
<evidence type="ECO:0000259" key="3">
    <source>
        <dbReference type="Pfam" id="PF09699"/>
    </source>
</evidence>
<sequence length="568" mass="62063">MPVVKPNWRRAASTALFVVATLLVAAFYMERPVRVAAASSESTQQATPTNPDAVCANCHRDIYESYERTPMARDSGDAVAGLIQSGFLHVASDIHYQIFLRDGKAWMSYDRDATQAPLHGERQLRYFIGSGHRGRTYLYQVGGEWFEVPINYYSKKQLWDMAPNYGQAKSMPDALPIDSNCLHCHATGVQASLPEARNKYAGPPFSQGGVGCSSCHGDPSQHLAADGYAPILNPAKLTPPRRDSVCLQCHLEGDVAIYRAGCSLAQFHPGDELSDDVVYFVKTSEATGGGRASSQYEALLRSACKIASGDKLTCITCHDPHYSPSASERVEYFRSKCLTCHAGTTMATKHHPEQRDCAACHMPTRETTDISHEQKTDHNIQRYPAQANALQQARVASIDLVPVGHVSVGDRELGLAYAELAERGSQAAGEKALPLLRNAEKSGTDDAELHTQLGFLDQVSGDTADAQKEYMDALRKDPHGASAAGDLAILDLRSGRATEAIELLQRVVNADPSQMAAGMDLAFIECRLNNKDRARQILQNLLRLNPDDPELRQFLASGRYRGGQCSVQ</sequence>
<keyword evidence="6" id="KW-1185">Reference proteome</keyword>
<dbReference type="SUPFAM" id="SSF48452">
    <property type="entry name" value="TPR-like"/>
    <property type="match status" value="1"/>
</dbReference>
<dbReference type="Gene3D" id="1.25.40.10">
    <property type="entry name" value="Tetratricopeptide repeat domain"/>
    <property type="match status" value="1"/>
</dbReference>
<evidence type="ECO:0000313" key="5">
    <source>
        <dbReference type="EMBL" id="GGA72611.1"/>
    </source>
</evidence>
<dbReference type="AlphaFoldDB" id="A0A916RVH9"/>
<dbReference type="PANTHER" id="PTHR35038:SF8">
    <property type="entry name" value="C-TYPE POLYHEME CYTOCHROME OMCC"/>
    <property type="match status" value="1"/>
</dbReference>
<dbReference type="InterPro" id="IPR051829">
    <property type="entry name" value="Multiheme_Cytochr_ET"/>
</dbReference>
<keyword evidence="2" id="KW-0802">TPR repeat</keyword>
<gene>
    <name evidence="5" type="ORF">GCM10011507_25290</name>
</gene>
<feature type="domain" description="Doubled CXXCH motif" evidence="3">
    <location>
        <begin position="311"/>
        <end position="343"/>
    </location>
</feature>
<evidence type="ECO:0000313" key="6">
    <source>
        <dbReference type="Proteomes" id="UP000648801"/>
    </source>
</evidence>
<proteinExistence type="predicted"/>
<dbReference type="InterPro" id="IPR023155">
    <property type="entry name" value="Cyt_c-552/4"/>
</dbReference>
<dbReference type="SUPFAM" id="SSF48695">
    <property type="entry name" value="Multiheme cytochromes"/>
    <property type="match status" value="1"/>
</dbReference>
<dbReference type="Pfam" id="PF13435">
    <property type="entry name" value="Cytochrome_C554"/>
    <property type="match status" value="1"/>
</dbReference>
<evidence type="ECO:0008006" key="7">
    <source>
        <dbReference type="Google" id="ProtNLM"/>
    </source>
</evidence>
<dbReference type="Pfam" id="PF09699">
    <property type="entry name" value="Paired_CXXCH_1"/>
    <property type="match status" value="1"/>
</dbReference>